<reference evidence="2 3" key="1">
    <citation type="submission" date="2019-12" db="EMBL/GenBank/DDBJ databases">
        <title>the WGS of Blastococcus saxobsidens 67B17.</title>
        <authorList>
            <person name="Jiang Z."/>
        </authorList>
    </citation>
    <scope>NUCLEOTIDE SEQUENCE [LARGE SCALE GENOMIC DNA]</scope>
    <source>
        <strain evidence="2 3">67B17</strain>
    </source>
</reference>
<dbReference type="InterPro" id="IPR029068">
    <property type="entry name" value="Glyas_Bleomycin-R_OHBP_Dase"/>
</dbReference>
<organism evidence="2 3">
    <name type="scientific">Blastococcus saxobsidens</name>
    <dbReference type="NCBI Taxonomy" id="138336"/>
    <lineage>
        <taxon>Bacteria</taxon>
        <taxon>Bacillati</taxon>
        <taxon>Actinomycetota</taxon>
        <taxon>Actinomycetes</taxon>
        <taxon>Geodermatophilales</taxon>
        <taxon>Geodermatophilaceae</taxon>
        <taxon>Blastococcus</taxon>
    </lineage>
</organism>
<dbReference type="SUPFAM" id="SSF54593">
    <property type="entry name" value="Glyoxalase/Bleomycin resistance protein/Dihydroxybiphenyl dioxygenase"/>
    <property type="match status" value="1"/>
</dbReference>
<name>A0A6L9W4G9_9ACTN</name>
<dbReference type="InterPro" id="IPR037523">
    <property type="entry name" value="VOC_core"/>
</dbReference>
<dbReference type="InterPro" id="IPR004360">
    <property type="entry name" value="Glyas_Fos-R_dOase_dom"/>
</dbReference>
<dbReference type="Proteomes" id="UP000479241">
    <property type="component" value="Unassembled WGS sequence"/>
</dbReference>
<accession>A0A6L9W4G9</accession>
<dbReference type="PANTHER" id="PTHR33993">
    <property type="entry name" value="GLYOXALASE-RELATED"/>
    <property type="match status" value="1"/>
</dbReference>
<dbReference type="PROSITE" id="PS51819">
    <property type="entry name" value="VOC"/>
    <property type="match status" value="1"/>
</dbReference>
<proteinExistence type="predicted"/>
<dbReference type="RefSeq" id="WP_163205290.1">
    <property type="nucleotide sequence ID" value="NZ_JAAGWG010000015.1"/>
</dbReference>
<feature type="domain" description="VOC" evidence="1">
    <location>
        <begin position="10"/>
        <end position="121"/>
    </location>
</feature>
<gene>
    <name evidence="2" type="ORF">GCU60_11465</name>
</gene>
<dbReference type="InterPro" id="IPR052164">
    <property type="entry name" value="Anthracycline_SecMetBiosynth"/>
</dbReference>
<evidence type="ECO:0000313" key="2">
    <source>
        <dbReference type="EMBL" id="NEK86371.1"/>
    </source>
</evidence>
<comment type="caution">
    <text evidence="2">The sequence shown here is derived from an EMBL/GenBank/DDBJ whole genome shotgun (WGS) entry which is preliminary data.</text>
</comment>
<evidence type="ECO:0000259" key="1">
    <source>
        <dbReference type="PROSITE" id="PS51819"/>
    </source>
</evidence>
<dbReference type="EMBL" id="JAAGWG010000015">
    <property type="protein sequence ID" value="NEK86371.1"/>
    <property type="molecule type" value="Genomic_DNA"/>
</dbReference>
<sequence length="122" mass="13484">MTGFRGRHHTIDYVELTVPDLDRARRFYADAFGWQFTDYGPEYAGFRFPGDDRESGGLRLDTRVPGPGGPLVLLFSTDLDRTVAAVEAAGGEVAEGPYPFPGGRRFHFRDPSGNELGAWSET</sequence>
<dbReference type="AlphaFoldDB" id="A0A6L9W4G9"/>
<protein>
    <submittedName>
        <fullName evidence="2">VOC family protein</fullName>
    </submittedName>
</protein>
<dbReference type="PANTHER" id="PTHR33993:SF1">
    <property type="entry name" value="GLYOXALASE FAMILY PROTEIN"/>
    <property type="match status" value="1"/>
</dbReference>
<dbReference type="Pfam" id="PF00903">
    <property type="entry name" value="Glyoxalase"/>
    <property type="match status" value="1"/>
</dbReference>
<evidence type="ECO:0000313" key="3">
    <source>
        <dbReference type="Proteomes" id="UP000479241"/>
    </source>
</evidence>
<dbReference type="Gene3D" id="3.10.180.10">
    <property type="entry name" value="2,3-Dihydroxybiphenyl 1,2-Dioxygenase, domain 1"/>
    <property type="match status" value="1"/>
</dbReference>
<dbReference type="CDD" id="cd07247">
    <property type="entry name" value="SgaA_N_like"/>
    <property type="match status" value="1"/>
</dbReference>